<feature type="transmembrane region" description="Helical" evidence="7">
    <location>
        <begin position="103"/>
        <end position="126"/>
    </location>
</feature>
<protein>
    <submittedName>
        <fullName evidence="9">Amino acid ABC transporter permease</fullName>
    </submittedName>
</protein>
<comment type="caution">
    <text evidence="9">The sequence shown here is derived from an EMBL/GenBank/DDBJ whole genome shotgun (WGS) entry which is preliminary data.</text>
</comment>
<evidence type="ECO:0000256" key="1">
    <source>
        <dbReference type="ARBA" id="ARBA00004651"/>
    </source>
</evidence>
<dbReference type="Gene3D" id="1.10.3720.10">
    <property type="entry name" value="MetI-like"/>
    <property type="match status" value="1"/>
</dbReference>
<evidence type="ECO:0000256" key="4">
    <source>
        <dbReference type="ARBA" id="ARBA00022692"/>
    </source>
</evidence>
<evidence type="ECO:0000256" key="6">
    <source>
        <dbReference type="ARBA" id="ARBA00023136"/>
    </source>
</evidence>
<dbReference type="RefSeq" id="WP_344836685.1">
    <property type="nucleotide sequence ID" value="NZ_BAAAUV010000027.1"/>
</dbReference>
<feature type="domain" description="ABC transmembrane type-1" evidence="8">
    <location>
        <begin position="67"/>
        <end position="259"/>
    </location>
</feature>
<evidence type="ECO:0000256" key="2">
    <source>
        <dbReference type="ARBA" id="ARBA00022448"/>
    </source>
</evidence>
<evidence type="ECO:0000313" key="9">
    <source>
        <dbReference type="EMBL" id="GAA3234730.1"/>
    </source>
</evidence>
<keyword evidence="6 7" id="KW-0472">Membrane</keyword>
<dbReference type="InterPro" id="IPR035906">
    <property type="entry name" value="MetI-like_sf"/>
</dbReference>
<accession>A0ABP6QJS7</accession>
<dbReference type="InterPro" id="IPR043429">
    <property type="entry name" value="ArtM/GltK/GlnP/TcyL/YhdX-like"/>
</dbReference>
<dbReference type="SUPFAM" id="SSF161098">
    <property type="entry name" value="MetI-like"/>
    <property type="match status" value="1"/>
</dbReference>
<dbReference type="PANTHER" id="PTHR30614">
    <property type="entry name" value="MEMBRANE COMPONENT OF AMINO ACID ABC TRANSPORTER"/>
    <property type="match status" value="1"/>
</dbReference>
<gene>
    <name evidence="9" type="ORF">GCM10010468_68070</name>
</gene>
<feature type="transmembrane region" description="Helical" evidence="7">
    <location>
        <begin position="71"/>
        <end position="91"/>
    </location>
</feature>
<organism evidence="9 10">
    <name type="scientific">Actinocorallia longicatena</name>
    <dbReference type="NCBI Taxonomy" id="111803"/>
    <lineage>
        <taxon>Bacteria</taxon>
        <taxon>Bacillati</taxon>
        <taxon>Actinomycetota</taxon>
        <taxon>Actinomycetes</taxon>
        <taxon>Streptosporangiales</taxon>
        <taxon>Thermomonosporaceae</taxon>
        <taxon>Actinocorallia</taxon>
    </lineage>
</organism>
<evidence type="ECO:0000259" key="8">
    <source>
        <dbReference type="PROSITE" id="PS50928"/>
    </source>
</evidence>
<reference evidence="10" key="1">
    <citation type="journal article" date="2019" name="Int. J. Syst. Evol. Microbiol.">
        <title>The Global Catalogue of Microorganisms (GCM) 10K type strain sequencing project: providing services to taxonomists for standard genome sequencing and annotation.</title>
        <authorList>
            <consortium name="The Broad Institute Genomics Platform"/>
            <consortium name="The Broad Institute Genome Sequencing Center for Infectious Disease"/>
            <person name="Wu L."/>
            <person name="Ma J."/>
        </authorList>
    </citation>
    <scope>NUCLEOTIDE SEQUENCE [LARGE SCALE GENOMIC DNA]</scope>
    <source>
        <strain evidence="10">JCM 9377</strain>
    </source>
</reference>
<dbReference type="NCBIfam" id="TIGR01726">
    <property type="entry name" value="HEQRo_perm_3TM"/>
    <property type="match status" value="1"/>
</dbReference>
<evidence type="ECO:0000256" key="3">
    <source>
        <dbReference type="ARBA" id="ARBA00022475"/>
    </source>
</evidence>
<dbReference type="Pfam" id="PF00528">
    <property type="entry name" value="BPD_transp_1"/>
    <property type="match status" value="1"/>
</dbReference>
<dbReference type="Proteomes" id="UP001501237">
    <property type="component" value="Unassembled WGS sequence"/>
</dbReference>
<evidence type="ECO:0000313" key="10">
    <source>
        <dbReference type="Proteomes" id="UP001501237"/>
    </source>
</evidence>
<dbReference type="CDD" id="cd06261">
    <property type="entry name" value="TM_PBP2"/>
    <property type="match status" value="1"/>
</dbReference>
<dbReference type="PROSITE" id="PS50928">
    <property type="entry name" value="ABC_TM1"/>
    <property type="match status" value="1"/>
</dbReference>
<feature type="transmembrane region" description="Helical" evidence="7">
    <location>
        <begin position="19"/>
        <end position="36"/>
    </location>
</feature>
<feature type="transmembrane region" description="Helical" evidence="7">
    <location>
        <begin position="182"/>
        <end position="205"/>
    </location>
</feature>
<evidence type="ECO:0000256" key="7">
    <source>
        <dbReference type="RuleBase" id="RU363032"/>
    </source>
</evidence>
<keyword evidence="4 7" id="KW-0812">Transmembrane</keyword>
<keyword evidence="10" id="KW-1185">Reference proteome</keyword>
<proteinExistence type="inferred from homology"/>
<dbReference type="InterPro" id="IPR010065">
    <property type="entry name" value="AA_ABC_transptr_permease_3TM"/>
</dbReference>
<dbReference type="InterPro" id="IPR000515">
    <property type="entry name" value="MetI-like"/>
</dbReference>
<feature type="transmembrane region" description="Helical" evidence="7">
    <location>
        <begin position="138"/>
        <end position="161"/>
    </location>
</feature>
<name>A0ABP6QJS7_9ACTN</name>
<dbReference type="PANTHER" id="PTHR30614:SF21">
    <property type="entry name" value="AMINO ACID ABC TRANSPORTER PERMEASE"/>
    <property type="match status" value="1"/>
</dbReference>
<comment type="subcellular location">
    <subcellularLocation>
        <location evidence="1 7">Cell membrane</location>
        <topology evidence="1 7">Multi-pass membrane protein</topology>
    </subcellularLocation>
</comment>
<keyword evidence="5 7" id="KW-1133">Transmembrane helix</keyword>
<feature type="transmembrane region" description="Helical" evidence="7">
    <location>
        <begin position="237"/>
        <end position="259"/>
    </location>
</feature>
<comment type="similarity">
    <text evidence="7">Belongs to the binding-protein-dependent transport system permease family.</text>
</comment>
<dbReference type="EMBL" id="BAAAUV010000027">
    <property type="protein sequence ID" value="GAA3234730.1"/>
    <property type="molecule type" value="Genomic_DNA"/>
</dbReference>
<keyword evidence="3" id="KW-1003">Cell membrane</keyword>
<evidence type="ECO:0000256" key="5">
    <source>
        <dbReference type="ARBA" id="ARBA00022989"/>
    </source>
</evidence>
<keyword evidence="2 7" id="KW-0813">Transport</keyword>
<sequence length="289" mass="30958">MSDVLYDVPGPKAVLRNRILTAVLTLALAGAGYLVWKRLSDRGQWAGELWEPFTHADVWTNLILPGLVNTLKAAAVASVLALVFGAVFGVARLSEHRWIRIPAAVVVELFRAVPLLILIVFLKFGVNGLNIGLRVESFTAVVVGLMLYNGSVLAEIFRAGVSAVPRGQSEAAYGIGLRKTGVMVHVMLPQAVTAMMPAIVAQLVVLLKDTALGFIVAYEDLLYRGVNVFAVNPPVKYIQAMIVIAIIYITINMAIGFLANRLEARSRRSRKSAAAPVTSAPAAPGMSAS</sequence>